<accession>E1K133</accession>
<organism evidence="2 3">
    <name type="scientific">Solidesulfovibrio fructosivorans JJ]</name>
    <dbReference type="NCBI Taxonomy" id="596151"/>
    <lineage>
        <taxon>Bacteria</taxon>
        <taxon>Pseudomonadati</taxon>
        <taxon>Thermodesulfobacteriota</taxon>
        <taxon>Desulfovibrionia</taxon>
        <taxon>Desulfovibrionales</taxon>
        <taxon>Desulfovibrionaceae</taxon>
        <taxon>Solidesulfovibrio</taxon>
    </lineage>
</organism>
<evidence type="ECO:0000259" key="1">
    <source>
        <dbReference type="Pfam" id="PF08679"/>
    </source>
</evidence>
<evidence type="ECO:0000313" key="2">
    <source>
        <dbReference type="EMBL" id="EFL49660.1"/>
    </source>
</evidence>
<dbReference type="InterPro" id="IPR036390">
    <property type="entry name" value="WH_DNA-bd_sf"/>
</dbReference>
<gene>
    <name evidence="2" type="ORF">DesfrDRAFT_3583</name>
</gene>
<dbReference type="RefSeq" id="WP_005996224.1">
    <property type="nucleotide sequence ID" value="NZ_AECZ01000036.1"/>
</dbReference>
<proteinExistence type="predicted"/>
<dbReference type="OrthoDB" id="5459227at2"/>
<dbReference type="Pfam" id="PF08679">
    <property type="entry name" value="DsrD"/>
    <property type="match status" value="1"/>
</dbReference>
<dbReference type="SUPFAM" id="SSF46785">
    <property type="entry name" value="Winged helix' DNA-binding domain"/>
    <property type="match status" value="1"/>
</dbReference>
<dbReference type="Proteomes" id="UP000006250">
    <property type="component" value="Unassembled WGS sequence"/>
</dbReference>
<dbReference type="STRING" id="596151.DesfrDRAFT_3583"/>
<name>E1K133_SOLFR</name>
<sequence length="75" mass="8457">MASEKEQVLEFLTGKTGKSKFYFNDFCKIFPDKKPREVKKVLTELVNEGKVIFWSSGSTSMYGLAGVGKQQAEED</sequence>
<dbReference type="Gene3D" id="1.10.10.10">
    <property type="entry name" value="Winged helix-like DNA-binding domain superfamily/Winged helix DNA-binding domain"/>
    <property type="match status" value="1"/>
</dbReference>
<evidence type="ECO:0000313" key="3">
    <source>
        <dbReference type="Proteomes" id="UP000006250"/>
    </source>
</evidence>
<dbReference type="AlphaFoldDB" id="E1K133"/>
<feature type="domain" description="Dissimilatory sulphite reductase D" evidence="1">
    <location>
        <begin position="5"/>
        <end position="66"/>
    </location>
</feature>
<dbReference type="InterPro" id="IPR014793">
    <property type="entry name" value="DsrD"/>
</dbReference>
<comment type="caution">
    <text evidence="2">The sequence shown here is derived from an EMBL/GenBank/DDBJ whole genome shotgun (WGS) entry which is preliminary data.</text>
</comment>
<protein>
    <submittedName>
        <fullName evidence="2">Dissimilatory sulfite reductase D</fullName>
    </submittedName>
</protein>
<dbReference type="eggNOG" id="ENOG5033ER5">
    <property type="taxonomic scope" value="Bacteria"/>
</dbReference>
<dbReference type="EMBL" id="AECZ01000036">
    <property type="protein sequence ID" value="EFL49660.1"/>
    <property type="molecule type" value="Genomic_DNA"/>
</dbReference>
<dbReference type="InterPro" id="IPR036388">
    <property type="entry name" value="WH-like_DNA-bd_sf"/>
</dbReference>
<reference evidence="2 3" key="1">
    <citation type="submission" date="2010-08" db="EMBL/GenBank/DDBJ databases">
        <title>The draft genome of Desulfovibrio fructosovorans JJ.</title>
        <authorList>
            <consortium name="US DOE Joint Genome Institute (JGI-PGF)"/>
            <person name="Lucas S."/>
            <person name="Copeland A."/>
            <person name="Lapidus A."/>
            <person name="Cheng J.-F."/>
            <person name="Bruce D."/>
            <person name="Goodwin L."/>
            <person name="Pitluck S."/>
            <person name="Land M.L."/>
            <person name="Hauser L."/>
            <person name="Chang Y.-J."/>
            <person name="Jeffries C."/>
            <person name="Wall J.D."/>
            <person name="Stahl D.A."/>
            <person name="Arkin A.P."/>
            <person name="Dehal P."/>
            <person name="Stolyar S.M."/>
            <person name="Hazen T.C."/>
            <person name="Woyke T.J."/>
        </authorList>
    </citation>
    <scope>NUCLEOTIDE SEQUENCE [LARGE SCALE GENOMIC DNA]</scope>
    <source>
        <strain evidence="2 3">JJ</strain>
    </source>
</reference>
<keyword evidence="3" id="KW-1185">Reference proteome</keyword>